<dbReference type="AlphaFoldDB" id="A0A7S0S0L2"/>
<reference evidence="5" key="1">
    <citation type="submission" date="2021-01" db="EMBL/GenBank/DDBJ databases">
        <authorList>
            <person name="Corre E."/>
            <person name="Pelletier E."/>
            <person name="Niang G."/>
            <person name="Scheremetjew M."/>
            <person name="Finn R."/>
            <person name="Kale V."/>
            <person name="Holt S."/>
            <person name="Cochrane G."/>
            <person name="Meng A."/>
            <person name="Brown T."/>
            <person name="Cohen L."/>
        </authorList>
    </citation>
    <scope>NUCLEOTIDE SEQUENCE</scope>
    <source>
        <strain evidence="5">CCMP722</strain>
    </source>
</reference>
<dbReference type="InterPro" id="IPR001680">
    <property type="entry name" value="WD40_rpt"/>
</dbReference>
<feature type="repeat" description="WD" evidence="3">
    <location>
        <begin position="574"/>
        <end position="614"/>
    </location>
</feature>
<dbReference type="PANTHER" id="PTHR19848">
    <property type="entry name" value="WD40 REPEAT PROTEIN"/>
    <property type="match status" value="1"/>
</dbReference>
<keyword evidence="1 3" id="KW-0853">WD repeat</keyword>
<gene>
    <name evidence="5" type="ORF">POBO1169_LOCUS19878</name>
</gene>
<dbReference type="SUPFAM" id="SSF50978">
    <property type="entry name" value="WD40 repeat-like"/>
    <property type="match status" value="1"/>
</dbReference>
<dbReference type="PROSITE" id="PS50082">
    <property type="entry name" value="WD_REPEATS_2"/>
    <property type="match status" value="2"/>
</dbReference>
<feature type="repeat" description="WD" evidence="3">
    <location>
        <begin position="522"/>
        <end position="564"/>
    </location>
</feature>
<protein>
    <recommendedName>
        <fullName evidence="6">Guanine nucleotide-binding protein subunit beta-like protein</fullName>
    </recommendedName>
</protein>
<dbReference type="InterPro" id="IPR015943">
    <property type="entry name" value="WD40/YVTN_repeat-like_dom_sf"/>
</dbReference>
<keyword evidence="2" id="KW-0677">Repeat</keyword>
<sequence>MKLHIEVELSPEEMPLAKELLETLRTLTSHVKINSVENQTSAPPAKTQEHSRSIDPPTLPVIQPQQLSMKTPDDAQHGSTQLVQQPQEQRRAGPQVQLVPPQPVPQVEQVQMETLIRRLETENLNGPAIVEILMRLPAPETTSEATRDQCLAELCTAFVAVVFDPEMVMRHQSISPFMALLPAIPDFYSQKLRERLVHDAMKQLTVRRQLDAKRTDFFLHAEAFANLVQLKYVATNAMVRTVRTLLAKPDGANKCAAVTMLGKTVELCYAQLVEEADHNLEALRTDLMALEDCFAYDVEYICDSMGWPTQQAHQTGNAEHTVVEPISEAPAPAPEASSTPPYAAAVPPKGASLHPVSSYPGHTGVIFAIAVDDAADHLVSSGKDGLLLLRTGGGQEVQRMQIPQHYACAMDVDASRRALYACGVAKEGKLPPNILHFPLHQGQVGGALWHNPERISSEATNITCIKARPGEGFVTGETVSVMGKPAVTGVMSATSSGCQERVCFYDVNRGGAFGSLQPLQWYAEHTGILTCLSACPANPHMFLSAARDLTVRVWDFRCDRSVGMLGKPGGTGIPQAHEQLITCLDASNDNTVLSSSMDKMVAQWDLRSLGSTSVGMAPVATVNLDEKPVLKVAIGPSAHGLQAAVSTLTGLYLLDLSGSKIAAKPAARFADGRNIPRYLDIKWSHSRNTLYAAGNDGAVDVYTLM</sequence>
<evidence type="ECO:0000256" key="4">
    <source>
        <dbReference type="SAM" id="MobiDB-lite"/>
    </source>
</evidence>
<dbReference type="Gene3D" id="2.130.10.10">
    <property type="entry name" value="YVTN repeat-like/Quinoprotein amine dehydrogenase"/>
    <property type="match status" value="2"/>
</dbReference>
<dbReference type="InterPro" id="IPR036322">
    <property type="entry name" value="WD40_repeat_dom_sf"/>
</dbReference>
<evidence type="ECO:0000256" key="3">
    <source>
        <dbReference type="PROSITE-ProRule" id="PRU00221"/>
    </source>
</evidence>
<evidence type="ECO:0000256" key="1">
    <source>
        <dbReference type="ARBA" id="ARBA00022574"/>
    </source>
</evidence>
<dbReference type="Pfam" id="PF00400">
    <property type="entry name" value="WD40"/>
    <property type="match status" value="3"/>
</dbReference>
<evidence type="ECO:0008006" key="6">
    <source>
        <dbReference type="Google" id="ProtNLM"/>
    </source>
</evidence>
<feature type="region of interest" description="Disordered" evidence="4">
    <location>
        <begin position="34"/>
        <end position="100"/>
    </location>
</feature>
<evidence type="ECO:0000256" key="2">
    <source>
        <dbReference type="ARBA" id="ARBA00022737"/>
    </source>
</evidence>
<dbReference type="PANTHER" id="PTHR19848:SF8">
    <property type="entry name" value="F-BOX AND WD REPEAT DOMAIN CONTAINING 7"/>
    <property type="match status" value="1"/>
</dbReference>
<feature type="compositionally biased region" description="Polar residues" evidence="4">
    <location>
        <begin position="77"/>
        <end position="87"/>
    </location>
</feature>
<dbReference type="EMBL" id="HBFA01039792">
    <property type="protein sequence ID" value="CAD8691126.1"/>
    <property type="molecule type" value="Transcribed_RNA"/>
</dbReference>
<proteinExistence type="predicted"/>
<accession>A0A7S0S0L2</accession>
<organism evidence="5">
    <name type="scientific">Pyramimonas obovata</name>
    <dbReference type="NCBI Taxonomy" id="1411642"/>
    <lineage>
        <taxon>Eukaryota</taxon>
        <taxon>Viridiplantae</taxon>
        <taxon>Chlorophyta</taxon>
        <taxon>Pyramimonadophyceae</taxon>
        <taxon>Pyramimonadales</taxon>
        <taxon>Pyramimonadaceae</taxon>
        <taxon>Pyramimonas</taxon>
        <taxon>Pyramimonas incertae sedis</taxon>
    </lineage>
</organism>
<dbReference type="SMART" id="SM00320">
    <property type="entry name" value="WD40"/>
    <property type="match status" value="4"/>
</dbReference>
<name>A0A7S0S0L2_9CHLO</name>
<evidence type="ECO:0000313" key="5">
    <source>
        <dbReference type="EMBL" id="CAD8691126.1"/>
    </source>
</evidence>